<dbReference type="AlphaFoldDB" id="A0A0N5BT43"/>
<dbReference type="PANTHER" id="PTHR22900:SF10">
    <property type="entry name" value="CARBOHYDRATE SULFOTRANSFERASE"/>
    <property type="match status" value="1"/>
</dbReference>
<dbReference type="InterPro" id="IPR007669">
    <property type="entry name" value="Chst-1-like"/>
</dbReference>
<proteinExistence type="predicted"/>
<accession>A0A0N5BT43</accession>
<dbReference type="PANTHER" id="PTHR22900">
    <property type="entry name" value="PROTEIN CBG14245-RELATED"/>
    <property type="match status" value="1"/>
</dbReference>
<dbReference type="GO" id="GO:0047756">
    <property type="term" value="F:chondroitin 4-sulfotransferase activity"/>
    <property type="evidence" value="ECO:0007669"/>
    <property type="project" value="InterPro"/>
</dbReference>
<protein>
    <submittedName>
        <fullName evidence="2">Zn_Tnp_IS91 domain-containing protein</fullName>
    </submittedName>
</protein>
<dbReference type="GO" id="GO:0050650">
    <property type="term" value="P:chondroitin sulfate proteoglycan biosynthetic process"/>
    <property type="evidence" value="ECO:0007669"/>
    <property type="project" value="InterPro"/>
</dbReference>
<dbReference type="Proteomes" id="UP000046392">
    <property type="component" value="Unplaced"/>
</dbReference>
<evidence type="ECO:0000313" key="1">
    <source>
        <dbReference type="Proteomes" id="UP000046392"/>
    </source>
</evidence>
<reference evidence="2" key="1">
    <citation type="submission" date="2017-02" db="UniProtKB">
        <authorList>
            <consortium name="WormBaseParasite"/>
        </authorList>
    </citation>
    <scope>IDENTIFICATION</scope>
</reference>
<organism evidence="1 2">
    <name type="scientific">Strongyloides papillosus</name>
    <name type="common">Intestinal threadworm</name>
    <dbReference type="NCBI Taxonomy" id="174720"/>
    <lineage>
        <taxon>Eukaryota</taxon>
        <taxon>Metazoa</taxon>
        <taxon>Ecdysozoa</taxon>
        <taxon>Nematoda</taxon>
        <taxon>Chromadorea</taxon>
        <taxon>Rhabditida</taxon>
        <taxon>Tylenchina</taxon>
        <taxon>Panagrolaimomorpha</taxon>
        <taxon>Strongyloidoidea</taxon>
        <taxon>Strongyloididae</taxon>
        <taxon>Strongyloides</taxon>
    </lineage>
</organism>
<sequence length="194" mass="23728">MKITQDEITDGRIDRLSEWKVFMIKQHPVNRFLDVYMRFCQKYREKNKVKCLNCFSDLNCIISKMYKLIDKKSRNVMDKSYHEEYFFPYTWNFSPIEGIDINIIDMENDNQMKFKIGKELIHLNISTHNIKDTFNIISNFSKSYADRKNKIRRKLNGETLYYNKLLLRKFASMYYCDFKYFGFDIPQFKKLMYF</sequence>
<dbReference type="GO" id="GO:1902884">
    <property type="term" value="P:positive regulation of response to oxidative stress"/>
    <property type="evidence" value="ECO:0007669"/>
    <property type="project" value="InterPro"/>
</dbReference>
<keyword evidence="1" id="KW-1185">Reference proteome</keyword>
<evidence type="ECO:0000313" key="2">
    <source>
        <dbReference type="WBParaSite" id="SPAL_0000903500.1"/>
    </source>
</evidence>
<dbReference type="WBParaSite" id="SPAL_0000903500.1">
    <property type="protein sequence ID" value="SPAL_0000903500.1"/>
    <property type="gene ID" value="SPAL_0000903500"/>
</dbReference>
<name>A0A0N5BT43_STREA</name>